<dbReference type="InterPro" id="IPR035328">
    <property type="entry name" value="DUF3048_C"/>
</dbReference>
<dbReference type="Pfam" id="PF11258">
    <property type="entry name" value="DUF3048"/>
    <property type="match status" value="1"/>
</dbReference>
<evidence type="ECO:0000313" key="3">
    <source>
        <dbReference type="EMBL" id="CAB4860088.1"/>
    </source>
</evidence>
<dbReference type="InterPro" id="IPR023158">
    <property type="entry name" value="YerB-like_sf"/>
</dbReference>
<dbReference type="PROSITE" id="PS51257">
    <property type="entry name" value="PROKAR_LIPOPROTEIN"/>
    <property type="match status" value="1"/>
</dbReference>
<protein>
    <submittedName>
        <fullName evidence="3">Unannotated protein</fullName>
    </submittedName>
</protein>
<dbReference type="Gene3D" id="3.50.90.10">
    <property type="entry name" value="YerB-like"/>
    <property type="match status" value="1"/>
</dbReference>
<dbReference type="Pfam" id="PF17479">
    <property type="entry name" value="DUF3048_C"/>
    <property type="match status" value="1"/>
</dbReference>
<proteinExistence type="predicted"/>
<name>A0A6J7CT98_9ZZZZ</name>
<organism evidence="3">
    <name type="scientific">freshwater metagenome</name>
    <dbReference type="NCBI Taxonomy" id="449393"/>
    <lineage>
        <taxon>unclassified sequences</taxon>
        <taxon>metagenomes</taxon>
        <taxon>ecological metagenomes</taxon>
    </lineage>
</organism>
<evidence type="ECO:0000259" key="2">
    <source>
        <dbReference type="Pfam" id="PF17479"/>
    </source>
</evidence>
<dbReference type="EMBL" id="CAFBLM010000004">
    <property type="protein sequence ID" value="CAB4860088.1"/>
    <property type="molecule type" value="Genomic_DNA"/>
</dbReference>
<reference evidence="3" key="1">
    <citation type="submission" date="2020-05" db="EMBL/GenBank/DDBJ databases">
        <authorList>
            <person name="Chiriac C."/>
            <person name="Salcher M."/>
            <person name="Ghai R."/>
            <person name="Kavagutti S V."/>
        </authorList>
    </citation>
    <scope>NUCLEOTIDE SEQUENCE</scope>
</reference>
<sequence>MASRKQFKEHLLGQKTSRMVVFAAGLSVVLALAACGGTSKPTPSPTVSTPAPTATSILSGRALADGPVLAIKMDNTGNSLPHIGLVPADVVYVEQVEGGLSRLAAIYSTKLPDVIAPVRSARETDAELLPMYGKIAFGFSGSVDAVHALVKQAGLVDVSAEKYSGGYGRLSYRNAPYNEFARPARLIKRAKGSAQPVDVGFTFGSLPAGGKPASTVTASFPSARVLFAYNKSTGLWAYSLGGKLDTSSQGQVAASTVLIQSVRLTTTGRKDVARNPVPKVRTVGSGKAIALRDGRSYALTWTRPTPKSPTRWLYQGKDFPMKAGQIWVVLFDSQRTAKITGAKTAAKS</sequence>
<gene>
    <name evidence="3" type="ORF">UFOPK3401_00193</name>
</gene>
<dbReference type="SUPFAM" id="SSF159774">
    <property type="entry name" value="YerB-like"/>
    <property type="match status" value="1"/>
</dbReference>
<dbReference type="InterPro" id="IPR021416">
    <property type="entry name" value="DUF3048_N"/>
</dbReference>
<evidence type="ECO:0000259" key="1">
    <source>
        <dbReference type="Pfam" id="PF11258"/>
    </source>
</evidence>
<feature type="domain" description="DUF3048" evidence="2">
    <location>
        <begin position="219"/>
        <end position="328"/>
    </location>
</feature>
<dbReference type="AlphaFoldDB" id="A0A6J7CT98"/>
<feature type="domain" description="DUF3048" evidence="1">
    <location>
        <begin position="63"/>
        <end position="192"/>
    </location>
</feature>
<accession>A0A6J7CT98</accession>